<keyword evidence="3" id="KW-1185">Reference proteome</keyword>
<dbReference type="AlphaFoldDB" id="A0A4R8TFJ3"/>
<protein>
    <submittedName>
        <fullName evidence="2">Uncharacterized protein</fullName>
    </submittedName>
</protein>
<comment type="caution">
    <text evidence="2">The sequence shown here is derived from an EMBL/GenBank/DDBJ whole genome shotgun (WGS) entry which is preliminary data.</text>
</comment>
<dbReference type="EMBL" id="QAPF01000118">
    <property type="protein sequence ID" value="TEA16084.1"/>
    <property type="molecule type" value="Genomic_DNA"/>
</dbReference>
<evidence type="ECO:0000256" key="1">
    <source>
        <dbReference type="SAM" id="MobiDB-lite"/>
    </source>
</evidence>
<gene>
    <name evidence="2" type="ORF">C8034_v000679</name>
</gene>
<reference evidence="2 3" key="1">
    <citation type="submission" date="2018-11" db="EMBL/GenBank/DDBJ databases">
        <title>Genome sequence and assembly of Colletotrichum sidae.</title>
        <authorList>
            <person name="Gan P."/>
            <person name="Shirasu K."/>
        </authorList>
    </citation>
    <scope>NUCLEOTIDE SEQUENCE [LARGE SCALE GENOMIC DNA]</scope>
    <source>
        <strain evidence="2 3">CBS 518.97</strain>
    </source>
</reference>
<evidence type="ECO:0000313" key="3">
    <source>
        <dbReference type="Proteomes" id="UP000295604"/>
    </source>
</evidence>
<name>A0A4R8TFJ3_9PEZI</name>
<evidence type="ECO:0000313" key="2">
    <source>
        <dbReference type="EMBL" id="TEA16084.1"/>
    </source>
</evidence>
<sequence length="127" mass="13355">MAADGRSCCALLLAREKRLSTFANVQIIVDCVSWSGSISLDTPQRLQGQKMAGPVLYSSRSAVDPIIPCSSHGLGHRHAAGNCSDRVPCRCELGSTDKAGMPSSLGSKAKFPSVGSDSQVGRGEFKM</sequence>
<proteinExistence type="predicted"/>
<organism evidence="2 3">
    <name type="scientific">Colletotrichum sidae</name>
    <dbReference type="NCBI Taxonomy" id="1347389"/>
    <lineage>
        <taxon>Eukaryota</taxon>
        <taxon>Fungi</taxon>
        <taxon>Dikarya</taxon>
        <taxon>Ascomycota</taxon>
        <taxon>Pezizomycotina</taxon>
        <taxon>Sordariomycetes</taxon>
        <taxon>Hypocreomycetidae</taxon>
        <taxon>Glomerellales</taxon>
        <taxon>Glomerellaceae</taxon>
        <taxon>Colletotrichum</taxon>
        <taxon>Colletotrichum orbiculare species complex</taxon>
    </lineage>
</organism>
<accession>A0A4R8TFJ3</accession>
<feature type="region of interest" description="Disordered" evidence="1">
    <location>
        <begin position="95"/>
        <end position="127"/>
    </location>
</feature>
<dbReference type="Proteomes" id="UP000295604">
    <property type="component" value="Unassembled WGS sequence"/>
</dbReference>